<dbReference type="InterPro" id="IPR033121">
    <property type="entry name" value="PEPTIDASE_A1"/>
</dbReference>
<evidence type="ECO:0000259" key="5">
    <source>
        <dbReference type="PROSITE" id="PS51767"/>
    </source>
</evidence>
<dbReference type="PROSITE" id="PS51767">
    <property type="entry name" value="PEPTIDASE_A1"/>
    <property type="match status" value="1"/>
</dbReference>
<comment type="similarity">
    <text evidence="1">Belongs to the peptidase A1 family.</text>
</comment>
<gene>
    <name evidence="6" type="ORF">FKW77_003122</name>
</gene>
<dbReference type="OrthoDB" id="2747330at2759"/>
<dbReference type="GO" id="GO:0006508">
    <property type="term" value="P:proteolysis"/>
    <property type="evidence" value="ECO:0007669"/>
    <property type="project" value="UniProtKB-KW"/>
</dbReference>
<dbReference type="SUPFAM" id="SSF50630">
    <property type="entry name" value="Acid proteases"/>
    <property type="match status" value="1"/>
</dbReference>
<evidence type="ECO:0000313" key="6">
    <source>
        <dbReference type="EMBL" id="QDS74853.1"/>
    </source>
</evidence>
<evidence type="ECO:0000256" key="2">
    <source>
        <dbReference type="ARBA" id="ARBA00022670"/>
    </source>
</evidence>
<feature type="domain" description="Peptidase A1" evidence="5">
    <location>
        <begin position="90"/>
        <end position="471"/>
    </location>
</feature>
<keyword evidence="3" id="KW-0064">Aspartyl protease</keyword>
<organism evidence="6 7">
    <name type="scientific">Venturia effusa</name>
    <dbReference type="NCBI Taxonomy" id="50376"/>
    <lineage>
        <taxon>Eukaryota</taxon>
        <taxon>Fungi</taxon>
        <taxon>Dikarya</taxon>
        <taxon>Ascomycota</taxon>
        <taxon>Pezizomycotina</taxon>
        <taxon>Dothideomycetes</taxon>
        <taxon>Pleosporomycetidae</taxon>
        <taxon>Venturiales</taxon>
        <taxon>Venturiaceae</taxon>
        <taxon>Venturia</taxon>
    </lineage>
</organism>
<dbReference type="InterPro" id="IPR034163">
    <property type="entry name" value="Aspergillopepsin-like_cat_dom"/>
</dbReference>
<dbReference type="GO" id="GO:0004190">
    <property type="term" value="F:aspartic-type endopeptidase activity"/>
    <property type="evidence" value="ECO:0007669"/>
    <property type="project" value="UniProtKB-KW"/>
</dbReference>
<dbReference type="InterPro" id="IPR001461">
    <property type="entry name" value="Aspartic_peptidase_A1"/>
</dbReference>
<reference evidence="6 7" key="1">
    <citation type="submission" date="2019-07" db="EMBL/GenBank/DDBJ databases">
        <title>Finished genome of Venturia effusa.</title>
        <authorList>
            <person name="Young C.A."/>
            <person name="Cox M.P."/>
            <person name="Ganley A.R.D."/>
            <person name="David W.J."/>
        </authorList>
    </citation>
    <scope>NUCLEOTIDE SEQUENCE [LARGE SCALE GENOMIC DNA]</scope>
    <source>
        <strain evidence="7">albino</strain>
    </source>
</reference>
<keyword evidence="2" id="KW-0645">Protease</keyword>
<dbReference type="EMBL" id="CP042196">
    <property type="protein sequence ID" value="QDS74853.1"/>
    <property type="molecule type" value="Genomic_DNA"/>
</dbReference>
<proteinExistence type="inferred from homology"/>
<dbReference type="STRING" id="50376.A0A517LGT5"/>
<dbReference type="AlphaFoldDB" id="A0A517LGT5"/>
<name>A0A517LGT5_9PEZI</name>
<evidence type="ECO:0000256" key="3">
    <source>
        <dbReference type="ARBA" id="ARBA00022750"/>
    </source>
</evidence>
<evidence type="ECO:0000313" key="7">
    <source>
        <dbReference type="Proteomes" id="UP000316270"/>
    </source>
</evidence>
<dbReference type="Proteomes" id="UP000316270">
    <property type="component" value="Chromosome 12"/>
</dbReference>
<dbReference type="PANTHER" id="PTHR47966:SF2">
    <property type="entry name" value="ASPERGILLOPEPSIN-1-RELATED"/>
    <property type="match status" value="1"/>
</dbReference>
<evidence type="ECO:0000256" key="1">
    <source>
        <dbReference type="ARBA" id="ARBA00007447"/>
    </source>
</evidence>
<dbReference type="PRINTS" id="PR00792">
    <property type="entry name" value="PEPSIN"/>
</dbReference>
<sequence length="475" mass="51655">MDTYTRVWTISTLLVTAFTASLTNRRIGATLSLHQLPINTTDPSIASTIRAPYLKFGLPVPAELEDAIVRDVAPGQTSVSTKPVNYDQAYVTSVQIGNQTLLMDIDTGSSDFCSTQMINPETLVVVSKAKKCWTVNSFHKQQGFKLESKTRKRSDEALSISTLSTPSFTIHHPVPGSPKYRWVISTLLQPPRANQPQSRTYDPSTSKAQRMDGYSWSMSYGDGSTAGGPVFLDTVKIGTLTVPNQAVEVAKTISQKFRTETIQDGLMGLGSTGRNNVRPQKQKTWFDNILPQLASPVFTVSLKRRTPGTFDFGFIDPAKYTGDIVYAPVLNGPRSKGYWDFQPSGFAIGTGPIHTASFPAIVDTGSSQCYVPATIAAAYWEAVPGSSQKSGYGWTFPCETPLPDLTIAVSGGRVVVKGVNMNYKTIRTGLCWGGLQADIMGFSIFGDVFMKGLFVVHEVGEGGRAKRIGFAQQRA</sequence>
<dbReference type="Pfam" id="PF00026">
    <property type="entry name" value="Asp"/>
    <property type="match status" value="1"/>
</dbReference>
<dbReference type="Gene3D" id="2.40.70.10">
    <property type="entry name" value="Acid Proteases"/>
    <property type="match status" value="3"/>
</dbReference>
<accession>A0A517LGT5</accession>
<evidence type="ECO:0000256" key="4">
    <source>
        <dbReference type="ARBA" id="ARBA00022801"/>
    </source>
</evidence>
<dbReference type="InterPro" id="IPR021109">
    <property type="entry name" value="Peptidase_aspartic_dom_sf"/>
</dbReference>
<keyword evidence="4" id="KW-0378">Hydrolase</keyword>
<protein>
    <recommendedName>
        <fullName evidence="5">Peptidase A1 domain-containing protein</fullName>
    </recommendedName>
</protein>
<keyword evidence="7" id="KW-1185">Reference proteome</keyword>
<dbReference type="PANTHER" id="PTHR47966">
    <property type="entry name" value="BETA-SITE APP-CLEAVING ENZYME, ISOFORM A-RELATED"/>
    <property type="match status" value="1"/>
</dbReference>
<dbReference type="CDD" id="cd06097">
    <property type="entry name" value="Aspergillopepsin_like"/>
    <property type="match status" value="1"/>
</dbReference>